<protein>
    <submittedName>
        <fullName evidence="9">Major facilitator superfamily domain, general substrate transporter</fullName>
    </submittedName>
</protein>
<keyword evidence="10" id="KW-1185">Reference proteome</keyword>
<feature type="transmembrane region" description="Helical" evidence="7">
    <location>
        <begin position="141"/>
        <end position="162"/>
    </location>
</feature>
<accession>A0A166PVU3</accession>
<feature type="transmembrane region" description="Helical" evidence="7">
    <location>
        <begin position="174"/>
        <end position="198"/>
    </location>
</feature>
<dbReference type="Pfam" id="PF07690">
    <property type="entry name" value="MFS_1"/>
    <property type="match status" value="1"/>
</dbReference>
<feature type="transmembrane region" description="Helical" evidence="7">
    <location>
        <begin position="363"/>
        <end position="382"/>
    </location>
</feature>
<gene>
    <name evidence="9" type="ORF">AAL_01972</name>
</gene>
<evidence type="ECO:0000256" key="3">
    <source>
        <dbReference type="ARBA" id="ARBA00022989"/>
    </source>
</evidence>
<evidence type="ECO:0000313" key="9">
    <source>
        <dbReference type="EMBL" id="KZZ99400.1"/>
    </source>
</evidence>
<evidence type="ECO:0000256" key="4">
    <source>
        <dbReference type="ARBA" id="ARBA00023136"/>
    </source>
</evidence>
<dbReference type="PANTHER" id="PTHR23502:SF49">
    <property type="entry name" value="MAJOR FACILITATOR SUPERFAMILY (MFS) PROFILE DOMAIN-CONTAINING PROTEIN"/>
    <property type="match status" value="1"/>
</dbReference>
<feature type="transmembrane region" description="Helical" evidence="7">
    <location>
        <begin position="323"/>
        <end position="342"/>
    </location>
</feature>
<dbReference type="InterPro" id="IPR020846">
    <property type="entry name" value="MFS_dom"/>
</dbReference>
<evidence type="ECO:0000256" key="6">
    <source>
        <dbReference type="SAM" id="MobiDB-lite"/>
    </source>
</evidence>
<evidence type="ECO:0000256" key="2">
    <source>
        <dbReference type="ARBA" id="ARBA00022692"/>
    </source>
</evidence>
<dbReference type="OrthoDB" id="9986881at2759"/>
<dbReference type="Gene3D" id="1.20.1250.20">
    <property type="entry name" value="MFS general substrate transporter like domains"/>
    <property type="match status" value="1"/>
</dbReference>
<feature type="transmembrane region" description="Helical" evidence="7">
    <location>
        <begin position="420"/>
        <end position="445"/>
    </location>
</feature>
<dbReference type="InterPro" id="IPR036259">
    <property type="entry name" value="MFS_trans_sf"/>
</dbReference>
<dbReference type="InterPro" id="IPR011701">
    <property type="entry name" value="MFS"/>
</dbReference>
<evidence type="ECO:0000256" key="7">
    <source>
        <dbReference type="SAM" id="Phobius"/>
    </source>
</evidence>
<keyword evidence="5" id="KW-0325">Glycoprotein</keyword>
<feature type="transmembrane region" description="Helical" evidence="7">
    <location>
        <begin position="118"/>
        <end position="135"/>
    </location>
</feature>
<dbReference type="PANTHER" id="PTHR23502">
    <property type="entry name" value="MAJOR FACILITATOR SUPERFAMILY"/>
    <property type="match status" value="1"/>
</dbReference>
<feature type="transmembrane region" description="Helical" evidence="7">
    <location>
        <begin position="89"/>
        <end position="106"/>
    </location>
</feature>
<dbReference type="STRING" id="1081109.A0A166PVU3"/>
<dbReference type="CDD" id="cd17323">
    <property type="entry name" value="MFS_Tpo1_MDR_like"/>
    <property type="match status" value="1"/>
</dbReference>
<dbReference type="FunFam" id="1.20.1250.20:FF:000011">
    <property type="entry name" value="MFS multidrug transporter, putative"/>
    <property type="match status" value="1"/>
</dbReference>
<evidence type="ECO:0000259" key="8">
    <source>
        <dbReference type="PROSITE" id="PS50850"/>
    </source>
</evidence>
<dbReference type="EMBL" id="AZGY01000003">
    <property type="protein sequence ID" value="KZZ99400.1"/>
    <property type="molecule type" value="Genomic_DNA"/>
</dbReference>
<feature type="transmembrane region" description="Helical" evidence="7">
    <location>
        <begin position="50"/>
        <end position="69"/>
    </location>
</feature>
<organism evidence="9 10">
    <name type="scientific">Moelleriella libera RCEF 2490</name>
    <dbReference type="NCBI Taxonomy" id="1081109"/>
    <lineage>
        <taxon>Eukaryota</taxon>
        <taxon>Fungi</taxon>
        <taxon>Dikarya</taxon>
        <taxon>Ascomycota</taxon>
        <taxon>Pezizomycotina</taxon>
        <taxon>Sordariomycetes</taxon>
        <taxon>Hypocreomycetidae</taxon>
        <taxon>Hypocreales</taxon>
        <taxon>Clavicipitaceae</taxon>
        <taxon>Moelleriella</taxon>
    </lineage>
</organism>
<evidence type="ECO:0000256" key="5">
    <source>
        <dbReference type="ARBA" id="ARBA00023180"/>
    </source>
</evidence>
<dbReference type="AlphaFoldDB" id="A0A166PVU3"/>
<comment type="subcellular location">
    <subcellularLocation>
        <location evidence="1">Membrane</location>
        <topology evidence="1">Multi-pass membrane protein</topology>
    </subcellularLocation>
</comment>
<name>A0A166PVU3_9HYPO</name>
<keyword evidence="2 7" id="KW-0812">Transmembrane</keyword>
<evidence type="ECO:0000256" key="1">
    <source>
        <dbReference type="ARBA" id="ARBA00004141"/>
    </source>
</evidence>
<dbReference type="SUPFAM" id="SSF103473">
    <property type="entry name" value="MFS general substrate transporter"/>
    <property type="match status" value="1"/>
</dbReference>
<dbReference type="Proteomes" id="UP000078544">
    <property type="component" value="Unassembled WGS sequence"/>
</dbReference>
<dbReference type="GO" id="GO:0022857">
    <property type="term" value="F:transmembrane transporter activity"/>
    <property type="evidence" value="ECO:0007669"/>
    <property type="project" value="InterPro"/>
</dbReference>
<evidence type="ECO:0000313" key="10">
    <source>
        <dbReference type="Proteomes" id="UP000078544"/>
    </source>
</evidence>
<proteinExistence type="predicted"/>
<feature type="transmembrane region" description="Helical" evidence="7">
    <location>
        <begin position="284"/>
        <end position="303"/>
    </location>
</feature>
<dbReference type="GO" id="GO:0005886">
    <property type="term" value="C:plasma membrane"/>
    <property type="evidence" value="ECO:0007669"/>
    <property type="project" value="TreeGrafter"/>
</dbReference>
<feature type="transmembrane region" description="Helical" evidence="7">
    <location>
        <begin position="457"/>
        <end position="476"/>
    </location>
</feature>
<feature type="transmembrane region" description="Helical" evidence="7">
    <location>
        <begin position="388"/>
        <end position="408"/>
    </location>
</feature>
<feature type="domain" description="Major facilitator superfamily (MFS) profile" evidence="8">
    <location>
        <begin position="52"/>
        <end position="494"/>
    </location>
</feature>
<reference evidence="9 10" key="1">
    <citation type="journal article" date="2016" name="Genome Biol. Evol.">
        <title>Divergent and convergent evolution of fungal pathogenicity.</title>
        <authorList>
            <person name="Shang Y."/>
            <person name="Xiao G."/>
            <person name="Zheng P."/>
            <person name="Cen K."/>
            <person name="Zhan S."/>
            <person name="Wang C."/>
        </authorList>
    </citation>
    <scope>NUCLEOTIDE SEQUENCE [LARGE SCALE GENOMIC DNA]</scope>
    <source>
        <strain evidence="9 10">RCEF 2490</strain>
    </source>
</reference>
<feature type="transmembrane region" description="Helical" evidence="7">
    <location>
        <begin position="210"/>
        <end position="237"/>
    </location>
</feature>
<sequence>MAGGGDVDRSLFSQQQQQQQPSRGNDDAFVVRFEPGDADDPKNFASLYKAWITFIMSSMAFAGSTGSAILAPAQPAIAEYLGMDLEPTVLAVALFVLGFAFGPLLWGPISEVFGRRWSMLPAVFIMALCSIGTATSRSAAAIFMTRFLGGVFGSAPVSNVSASLGDYYDAGARGIAMVFVALCIVGGPTVAPIIGAVVTQNPHLGWRWTAYVHAILTFGIWLAAALGIPETYAPVLLKRKAQRMRKSTGEDKYWHPHEAEGMDISNIVTKYLSRPFRMLFTERMVACMALYASFVYGLLYLTLQVFPIVFMEQRHYSPVVSTLPFLGLLVGNACAVPINIANQPQYLRAVKRNGGKPVPEARLPPMLFGGVCFSIGLFWFGWTASPEYNVALPVVASALIGAGFNVVFQQCLNFLVDTYGRYSASAVSANTVLRSFLACGLPLAARPMFLTLGVGPASSILGGVSCLALPVPLLFMRYGVRLRAKSNFTETESS</sequence>
<keyword evidence="3 7" id="KW-1133">Transmembrane helix</keyword>
<feature type="region of interest" description="Disordered" evidence="6">
    <location>
        <begin position="1"/>
        <end position="26"/>
    </location>
</feature>
<keyword evidence="4 7" id="KW-0472">Membrane</keyword>
<dbReference type="PROSITE" id="PS50850">
    <property type="entry name" value="MFS"/>
    <property type="match status" value="1"/>
</dbReference>
<comment type="caution">
    <text evidence="9">The sequence shown here is derived from an EMBL/GenBank/DDBJ whole genome shotgun (WGS) entry which is preliminary data.</text>
</comment>